<dbReference type="CDD" id="cd00761">
    <property type="entry name" value="Glyco_tranf_GTA_type"/>
    <property type="match status" value="1"/>
</dbReference>
<accession>A0ABT5KP08</accession>
<reference evidence="2 3" key="1">
    <citation type="submission" date="2022-10" db="EMBL/GenBank/DDBJ databases">
        <title>paucibacter sp. hw8 Genome sequencing.</title>
        <authorList>
            <person name="Park S."/>
        </authorList>
    </citation>
    <scope>NUCLEOTIDE SEQUENCE [LARGE SCALE GENOMIC DNA]</scope>
    <source>
        <strain evidence="3">hw8</strain>
    </source>
</reference>
<feature type="domain" description="Glycosyltransferase 2-like" evidence="1">
    <location>
        <begin position="7"/>
        <end position="174"/>
    </location>
</feature>
<dbReference type="RefSeq" id="WP_273595218.1">
    <property type="nucleotide sequence ID" value="NZ_JAQQXS010000002.1"/>
</dbReference>
<dbReference type="Proteomes" id="UP001219862">
    <property type="component" value="Unassembled WGS sequence"/>
</dbReference>
<keyword evidence="3" id="KW-1185">Reference proteome</keyword>
<evidence type="ECO:0000259" key="1">
    <source>
        <dbReference type="Pfam" id="PF00535"/>
    </source>
</evidence>
<evidence type="ECO:0000313" key="2">
    <source>
        <dbReference type="EMBL" id="MDC8784103.1"/>
    </source>
</evidence>
<dbReference type="InterPro" id="IPR001173">
    <property type="entry name" value="Glyco_trans_2-like"/>
</dbReference>
<gene>
    <name evidence="2" type="ORF">PRZ01_02720</name>
</gene>
<dbReference type="Gene3D" id="3.90.550.10">
    <property type="entry name" value="Spore Coat Polysaccharide Biosynthesis Protein SpsA, Chain A"/>
    <property type="match status" value="1"/>
</dbReference>
<dbReference type="InterPro" id="IPR029044">
    <property type="entry name" value="Nucleotide-diphossugar_trans"/>
</dbReference>
<sequence length="314" mass="35894">MSAALVSILIPAYNRAGLIGQAIRSALAQTYPAIEVIVVDNASTDNTWHEIQEVARTDTRVRVFRNDSNLGPVRNWIECVRHAKGIYGKILWSDDLISPEFLTRCVPYLESTEVGFVYTSALIFNDKIPADQSREFYNHLPTGSHHCWKFIEGALLGEHYPYSPGCAIFRTRDLAKNLRDNVPNSIGSDFSQHGIGIDFLLFLLTANDYPKFATINEPLALFRDHEDSISTKSGGGRLILHYDIVRAYFVHQHAGNKQLQSKLNSLLWMHLRRFDGRPYGILGVRDFYPEPITTKFNFLFFINWFLRHLRLSFA</sequence>
<organism evidence="2 3">
    <name type="scientific">Roseateles koreensis</name>
    <dbReference type="NCBI Taxonomy" id="2987526"/>
    <lineage>
        <taxon>Bacteria</taxon>
        <taxon>Pseudomonadati</taxon>
        <taxon>Pseudomonadota</taxon>
        <taxon>Betaproteobacteria</taxon>
        <taxon>Burkholderiales</taxon>
        <taxon>Sphaerotilaceae</taxon>
        <taxon>Roseateles</taxon>
    </lineage>
</organism>
<comment type="caution">
    <text evidence="2">The sequence shown here is derived from an EMBL/GenBank/DDBJ whole genome shotgun (WGS) entry which is preliminary data.</text>
</comment>
<protein>
    <submittedName>
        <fullName evidence="2">Glycosyltransferase family 2 protein</fullName>
    </submittedName>
</protein>
<dbReference type="Pfam" id="PF00535">
    <property type="entry name" value="Glycos_transf_2"/>
    <property type="match status" value="1"/>
</dbReference>
<dbReference type="InterPro" id="IPR050834">
    <property type="entry name" value="Glycosyltransf_2"/>
</dbReference>
<dbReference type="PANTHER" id="PTHR43685:SF2">
    <property type="entry name" value="GLYCOSYLTRANSFERASE 2-LIKE DOMAIN-CONTAINING PROTEIN"/>
    <property type="match status" value="1"/>
</dbReference>
<name>A0ABT5KP08_9BURK</name>
<proteinExistence type="predicted"/>
<dbReference type="PANTHER" id="PTHR43685">
    <property type="entry name" value="GLYCOSYLTRANSFERASE"/>
    <property type="match status" value="1"/>
</dbReference>
<evidence type="ECO:0000313" key="3">
    <source>
        <dbReference type="Proteomes" id="UP001219862"/>
    </source>
</evidence>
<dbReference type="SUPFAM" id="SSF53448">
    <property type="entry name" value="Nucleotide-diphospho-sugar transferases"/>
    <property type="match status" value="1"/>
</dbReference>
<dbReference type="EMBL" id="JAQQXS010000002">
    <property type="protein sequence ID" value="MDC8784103.1"/>
    <property type="molecule type" value="Genomic_DNA"/>
</dbReference>